<organism evidence="6 7">
    <name type="scientific">Elusimicrobium minutum (strain Pei191)</name>
    <dbReference type="NCBI Taxonomy" id="445932"/>
    <lineage>
        <taxon>Bacteria</taxon>
        <taxon>Pseudomonadati</taxon>
        <taxon>Elusimicrobiota</taxon>
        <taxon>Elusimicrobia</taxon>
        <taxon>Elusimicrobiales</taxon>
        <taxon>Elusimicrobiaceae</taxon>
        <taxon>Elusimicrobium</taxon>
    </lineage>
</organism>
<dbReference type="InterPro" id="IPR036866">
    <property type="entry name" value="RibonucZ/Hydroxyglut_hydro"/>
</dbReference>
<keyword evidence="3" id="KW-0378">Hydrolase</keyword>
<dbReference type="STRING" id="445932.Emin_0372"/>
<evidence type="ECO:0000256" key="3">
    <source>
        <dbReference type="ARBA" id="ARBA00022801"/>
    </source>
</evidence>
<dbReference type="AlphaFoldDB" id="B2KBA7"/>
<dbReference type="KEGG" id="emi:Emin_0372"/>
<dbReference type="InterPro" id="IPR051453">
    <property type="entry name" value="MBL_Glyoxalase_II"/>
</dbReference>
<comment type="cofactor">
    <cofactor evidence="1">
        <name>Zn(2+)</name>
        <dbReference type="ChEBI" id="CHEBI:29105"/>
    </cofactor>
</comment>
<keyword evidence="7" id="KW-1185">Reference proteome</keyword>
<evidence type="ECO:0000313" key="6">
    <source>
        <dbReference type="EMBL" id="ACC97929.1"/>
    </source>
</evidence>
<dbReference type="PANTHER" id="PTHR46233:SF3">
    <property type="entry name" value="HYDROXYACYLGLUTATHIONE HYDROLASE GLOC"/>
    <property type="match status" value="1"/>
</dbReference>
<dbReference type="Proteomes" id="UP000001029">
    <property type="component" value="Chromosome"/>
</dbReference>
<dbReference type="HOGENOM" id="CLU_030571_5_4_0"/>
<evidence type="ECO:0000256" key="1">
    <source>
        <dbReference type="ARBA" id="ARBA00001947"/>
    </source>
</evidence>
<reference evidence="6 7" key="1">
    <citation type="journal article" date="2009" name="Appl. Environ. Microbiol.">
        <title>Genomic analysis of 'Elusimicrobium minutum,' the first cultivated representative of the phylum 'Elusimicrobia' (formerly termite group 1).</title>
        <authorList>
            <person name="Herlemann D.P.R."/>
            <person name="Geissinger O."/>
            <person name="Ikeda-Ohtsubo W."/>
            <person name="Kunin V."/>
            <person name="Sun H."/>
            <person name="Lapidus A."/>
            <person name="Hugenholtz P."/>
            <person name="Brune A."/>
        </authorList>
    </citation>
    <scope>NUCLEOTIDE SEQUENCE [LARGE SCALE GENOMIC DNA]</scope>
    <source>
        <strain evidence="6 7">Pei191</strain>
    </source>
</reference>
<feature type="domain" description="Metallo-beta-lactamase" evidence="5">
    <location>
        <begin position="11"/>
        <end position="170"/>
    </location>
</feature>
<dbReference type="PANTHER" id="PTHR46233">
    <property type="entry name" value="HYDROXYACYLGLUTATHIONE HYDROLASE GLOC"/>
    <property type="match status" value="1"/>
</dbReference>
<dbReference type="RefSeq" id="WP_012414544.1">
    <property type="nucleotide sequence ID" value="NC_010644.1"/>
</dbReference>
<sequence>MEVKTLVLGPMGNCTYIVRQKSEAVVIDPSWDMNEIEKNLNGLKVAAVFFTHGHFDHVKDVEPFLRKLSVKAFIEENDVVLSGLPRDILQPFEGDSKIKAGGFDMEILHTPGHSEGSVCIKIGNNLFTGDTLFPGACGRVDLPHSNPRKMRHSLYRLSSLQEDTNVYSGHGYGDNGEADTTIGKEKESNIYMRNAVKDYKKGA</sequence>
<dbReference type="InterPro" id="IPR001279">
    <property type="entry name" value="Metallo-B-lactamas"/>
</dbReference>
<dbReference type="OrthoDB" id="9802991at2"/>
<name>B2KBA7_ELUMP</name>
<dbReference type="SMART" id="SM00849">
    <property type="entry name" value="Lactamase_B"/>
    <property type="match status" value="1"/>
</dbReference>
<dbReference type="GO" id="GO:0046872">
    <property type="term" value="F:metal ion binding"/>
    <property type="evidence" value="ECO:0007669"/>
    <property type="project" value="UniProtKB-KW"/>
</dbReference>
<keyword evidence="2" id="KW-0479">Metal-binding</keyword>
<evidence type="ECO:0000313" key="7">
    <source>
        <dbReference type="Proteomes" id="UP000001029"/>
    </source>
</evidence>
<evidence type="ECO:0000259" key="5">
    <source>
        <dbReference type="SMART" id="SM00849"/>
    </source>
</evidence>
<evidence type="ECO:0000256" key="2">
    <source>
        <dbReference type="ARBA" id="ARBA00022723"/>
    </source>
</evidence>
<dbReference type="GO" id="GO:0016787">
    <property type="term" value="F:hydrolase activity"/>
    <property type="evidence" value="ECO:0007669"/>
    <property type="project" value="UniProtKB-KW"/>
</dbReference>
<accession>B2KBA7</accession>
<keyword evidence="4" id="KW-0862">Zinc</keyword>
<gene>
    <name evidence="6" type="ordered locus">Emin_0372</name>
</gene>
<dbReference type="Pfam" id="PF00753">
    <property type="entry name" value="Lactamase_B"/>
    <property type="match status" value="1"/>
</dbReference>
<evidence type="ECO:0000256" key="4">
    <source>
        <dbReference type="ARBA" id="ARBA00022833"/>
    </source>
</evidence>
<dbReference type="EMBL" id="CP001055">
    <property type="protein sequence ID" value="ACC97929.1"/>
    <property type="molecule type" value="Genomic_DNA"/>
</dbReference>
<dbReference type="SUPFAM" id="SSF56281">
    <property type="entry name" value="Metallo-hydrolase/oxidoreductase"/>
    <property type="match status" value="1"/>
</dbReference>
<protein>
    <submittedName>
        <fullName evidence="6">Beta-lactamase family protein</fullName>
    </submittedName>
</protein>
<proteinExistence type="predicted"/>
<dbReference type="Gene3D" id="3.60.15.10">
    <property type="entry name" value="Ribonuclease Z/Hydroxyacylglutathione hydrolase-like"/>
    <property type="match status" value="1"/>
</dbReference>